<evidence type="ECO:0000313" key="2">
    <source>
        <dbReference type="Proteomes" id="UP000618943"/>
    </source>
</evidence>
<reference evidence="1 2" key="1">
    <citation type="submission" date="2020-12" db="EMBL/GenBank/DDBJ databases">
        <title>YIM B01967 draft genome.</title>
        <authorList>
            <person name="Yan X."/>
        </authorList>
    </citation>
    <scope>NUCLEOTIDE SEQUENCE [LARGE SCALE GENOMIC DNA]</scope>
    <source>
        <strain evidence="1 2">YIM B01967</strain>
    </source>
</reference>
<sequence length="73" mass="8348">MMELVLFMLLVLIVLVAVCKLLIKALEAMVPIIFKKRIVANEALRMENIREMREMGIEIVSDDDNPTNCSSIR</sequence>
<protein>
    <submittedName>
        <fullName evidence="1">Uncharacterized protein</fullName>
    </submittedName>
</protein>
<accession>A0ABS1HCL9</accession>
<dbReference type="RefSeq" id="WP_200750476.1">
    <property type="nucleotide sequence ID" value="NZ_JAEOAH010000053.1"/>
</dbReference>
<dbReference type="EMBL" id="JAEOAH010000053">
    <property type="protein sequence ID" value="MBK3497173.1"/>
    <property type="molecule type" value="Genomic_DNA"/>
</dbReference>
<organism evidence="1 2">
    <name type="scientific">Viridibacillus soli</name>
    <dbReference type="NCBI Taxonomy" id="2798301"/>
    <lineage>
        <taxon>Bacteria</taxon>
        <taxon>Bacillati</taxon>
        <taxon>Bacillota</taxon>
        <taxon>Bacilli</taxon>
        <taxon>Bacillales</taxon>
        <taxon>Caryophanaceae</taxon>
        <taxon>Viridibacillus</taxon>
    </lineage>
</organism>
<dbReference type="Proteomes" id="UP000618943">
    <property type="component" value="Unassembled WGS sequence"/>
</dbReference>
<proteinExistence type="predicted"/>
<comment type="caution">
    <text evidence="1">The sequence shown here is derived from an EMBL/GenBank/DDBJ whole genome shotgun (WGS) entry which is preliminary data.</text>
</comment>
<keyword evidence="2" id="KW-1185">Reference proteome</keyword>
<gene>
    <name evidence="1" type="ORF">JFL43_20545</name>
</gene>
<evidence type="ECO:0000313" key="1">
    <source>
        <dbReference type="EMBL" id="MBK3497173.1"/>
    </source>
</evidence>
<name>A0ABS1HCL9_9BACL</name>